<dbReference type="InterPro" id="IPR036312">
    <property type="entry name" value="Bifun_inhib/LTP/seed_sf"/>
</dbReference>
<comment type="similarity">
    <text evidence="1">Belongs to the plant LTP family.</text>
</comment>
<evidence type="ECO:0000313" key="5">
    <source>
        <dbReference type="Proteomes" id="UP001428341"/>
    </source>
</evidence>
<dbReference type="InterPro" id="IPR000528">
    <property type="entry name" value="Plant_nsLTP"/>
</dbReference>
<dbReference type="Proteomes" id="UP001428341">
    <property type="component" value="Unassembled WGS sequence"/>
</dbReference>
<dbReference type="EMBL" id="JBCGBO010000024">
    <property type="protein sequence ID" value="KAK9181744.1"/>
    <property type="molecule type" value="Genomic_DNA"/>
</dbReference>
<evidence type="ECO:0000259" key="3">
    <source>
        <dbReference type="Pfam" id="PF00234"/>
    </source>
</evidence>
<gene>
    <name evidence="4" type="ORF">WN944_024883</name>
</gene>
<keyword evidence="2" id="KW-0732">Signal</keyword>
<evidence type="ECO:0000313" key="4">
    <source>
        <dbReference type="EMBL" id="KAK9181744.1"/>
    </source>
</evidence>
<feature type="domain" description="Bifunctional inhibitor/plant lipid transfer protein/seed storage helical" evidence="3">
    <location>
        <begin position="31"/>
        <end position="117"/>
    </location>
</feature>
<sequence>MQSHKTLTAISISILLTWLGLFNWASAEVDCTTVTTLVSSCSSFIEHGFPDPMPGSPCCEGVNSLNVIADTTENKQSVCSCVMSLISTYNTNATAIATLPGFCGVALGFVIDPNTDCSKYFLSIPL</sequence>
<protein>
    <recommendedName>
        <fullName evidence="3">Bifunctional inhibitor/plant lipid transfer protein/seed storage helical domain-containing protein</fullName>
    </recommendedName>
</protein>
<accession>A0AAP0QCF8</accession>
<organism evidence="4 5">
    <name type="scientific">Citrus x changshan-huyou</name>
    <dbReference type="NCBI Taxonomy" id="2935761"/>
    <lineage>
        <taxon>Eukaryota</taxon>
        <taxon>Viridiplantae</taxon>
        <taxon>Streptophyta</taxon>
        <taxon>Embryophyta</taxon>
        <taxon>Tracheophyta</taxon>
        <taxon>Spermatophyta</taxon>
        <taxon>Magnoliopsida</taxon>
        <taxon>eudicotyledons</taxon>
        <taxon>Gunneridae</taxon>
        <taxon>Pentapetalae</taxon>
        <taxon>rosids</taxon>
        <taxon>malvids</taxon>
        <taxon>Sapindales</taxon>
        <taxon>Rutaceae</taxon>
        <taxon>Aurantioideae</taxon>
        <taxon>Citrus</taxon>
    </lineage>
</organism>
<reference evidence="4 5" key="1">
    <citation type="submission" date="2024-05" db="EMBL/GenBank/DDBJ databases">
        <title>Haplotype-resolved chromosome-level genome assembly of Huyou (Citrus changshanensis).</title>
        <authorList>
            <person name="Miao C."/>
            <person name="Chen W."/>
            <person name="Wu Y."/>
            <person name="Wang L."/>
            <person name="Zhao S."/>
            <person name="Grierson D."/>
            <person name="Xu C."/>
            <person name="Chen K."/>
        </authorList>
    </citation>
    <scope>NUCLEOTIDE SEQUENCE [LARGE SCALE GENOMIC DNA]</scope>
    <source>
        <strain evidence="4">01-14</strain>
        <tissue evidence="4">Leaf</tissue>
    </source>
</reference>
<feature type="signal peptide" evidence="2">
    <location>
        <begin position="1"/>
        <end position="27"/>
    </location>
</feature>
<dbReference type="Pfam" id="PF00234">
    <property type="entry name" value="Tryp_alpha_amyl"/>
    <property type="match status" value="1"/>
</dbReference>
<dbReference type="AlphaFoldDB" id="A0AAP0QCF8"/>
<dbReference type="GO" id="GO:0006869">
    <property type="term" value="P:lipid transport"/>
    <property type="evidence" value="ECO:0007669"/>
    <property type="project" value="InterPro"/>
</dbReference>
<dbReference type="CDD" id="cd01960">
    <property type="entry name" value="nsLTP1"/>
    <property type="match status" value="1"/>
</dbReference>
<dbReference type="SUPFAM" id="SSF47699">
    <property type="entry name" value="Bifunctional inhibitor/lipid-transfer protein/seed storage 2S albumin"/>
    <property type="match status" value="1"/>
</dbReference>
<keyword evidence="5" id="KW-1185">Reference proteome</keyword>
<proteinExistence type="inferred from homology"/>
<evidence type="ECO:0000256" key="1">
    <source>
        <dbReference type="ARBA" id="ARBA00009748"/>
    </source>
</evidence>
<feature type="chain" id="PRO_5042937162" description="Bifunctional inhibitor/plant lipid transfer protein/seed storage helical domain-containing protein" evidence="2">
    <location>
        <begin position="28"/>
        <end position="126"/>
    </location>
</feature>
<name>A0AAP0QCF8_9ROSI</name>
<dbReference type="PANTHER" id="PTHR33076">
    <property type="entry name" value="NON-SPECIFIC LIPID-TRANSFER PROTEIN 2-RELATED"/>
    <property type="match status" value="1"/>
</dbReference>
<dbReference type="Gene3D" id="1.10.110.10">
    <property type="entry name" value="Plant lipid-transfer and hydrophobic proteins"/>
    <property type="match status" value="1"/>
</dbReference>
<evidence type="ECO:0000256" key="2">
    <source>
        <dbReference type="SAM" id="SignalP"/>
    </source>
</evidence>
<dbReference type="GO" id="GO:0008289">
    <property type="term" value="F:lipid binding"/>
    <property type="evidence" value="ECO:0007669"/>
    <property type="project" value="InterPro"/>
</dbReference>
<dbReference type="PRINTS" id="PR00382">
    <property type="entry name" value="LIPIDTRNSFER"/>
</dbReference>
<comment type="caution">
    <text evidence="4">The sequence shown here is derived from an EMBL/GenBank/DDBJ whole genome shotgun (WGS) entry which is preliminary data.</text>
</comment>
<dbReference type="InterPro" id="IPR016140">
    <property type="entry name" value="Bifunc_inhib/LTP/seed_store"/>
</dbReference>